<dbReference type="Proteomes" id="UP000288716">
    <property type="component" value="Unassembled WGS sequence"/>
</dbReference>
<evidence type="ECO:0000313" key="5">
    <source>
        <dbReference type="Proteomes" id="UP000288716"/>
    </source>
</evidence>
<dbReference type="PANTHER" id="PTHR45817">
    <property type="entry name" value="LYSYL OXIDASE-LIKE-RELATED"/>
    <property type="match status" value="1"/>
</dbReference>
<keyword evidence="1 2" id="KW-1015">Disulfide bond</keyword>
<evidence type="ECO:0000256" key="1">
    <source>
        <dbReference type="ARBA" id="ARBA00023157"/>
    </source>
</evidence>
<dbReference type="InterPro" id="IPR050912">
    <property type="entry name" value="LOX-like_protein"/>
</dbReference>
<dbReference type="Pfam" id="PF00530">
    <property type="entry name" value="SRCR"/>
    <property type="match status" value="1"/>
</dbReference>
<dbReference type="AlphaFoldDB" id="A0A443SW70"/>
<dbReference type="InterPro" id="IPR001695">
    <property type="entry name" value="Lysyl_oxidase"/>
</dbReference>
<evidence type="ECO:0000259" key="3">
    <source>
        <dbReference type="PROSITE" id="PS50287"/>
    </source>
</evidence>
<dbReference type="PRINTS" id="PR00258">
    <property type="entry name" value="SPERACTRCPTR"/>
</dbReference>
<dbReference type="Gene3D" id="3.10.250.10">
    <property type="entry name" value="SRCR-like domain"/>
    <property type="match status" value="1"/>
</dbReference>
<proteinExistence type="predicted"/>
<feature type="disulfide bond" evidence="2">
    <location>
        <begin position="98"/>
        <end position="108"/>
    </location>
</feature>
<reference evidence="4 5" key="1">
    <citation type="journal article" date="2018" name="Gigascience">
        <title>Genomes of trombidid mites reveal novel predicted allergens and laterally-transferred genes associated with secondary metabolism.</title>
        <authorList>
            <person name="Dong X."/>
            <person name="Chaisiri K."/>
            <person name="Xia D."/>
            <person name="Armstrong S.D."/>
            <person name="Fang Y."/>
            <person name="Donnelly M.J."/>
            <person name="Kadowaki T."/>
            <person name="McGarry J.W."/>
            <person name="Darby A.C."/>
            <person name="Makepeace B.L."/>
        </authorList>
    </citation>
    <scope>NUCLEOTIDE SEQUENCE [LARGE SCALE GENOMIC DNA]</scope>
    <source>
        <strain evidence="4">UoL-UT</strain>
    </source>
</reference>
<dbReference type="InterPro" id="IPR001190">
    <property type="entry name" value="SRCR"/>
</dbReference>
<comment type="caution">
    <text evidence="4">The sequence shown here is derived from an EMBL/GenBank/DDBJ whole genome shotgun (WGS) entry which is preliminary data.</text>
</comment>
<comment type="caution">
    <text evidence="2">Lacks conserved residue(s) required for the propagation of feature annotation.</text>
</comment>
<sequence>MCSQQATVHKLRSRTVMQVASIEQISARIAGGRHASEGRVEILINNESEWGLVCGDGWSLFEATVVCRSLGLGFAEHSLQTAYFGGQNMSTRISGVKCKGHEKSITECSIQHFGASVRCAQNGDNFVAGVICTQELPDLVLDVSELQSSIYLEDRPLALLQCAIEENCVSNSLISANMNAFNWFYERRRLMRFTTRIGNIGTADFKPFRPKHAWLWHSCHRHFHSMEVFAHFELFTSDGKRAAEGHKASFCLEDNFCQQGSPAKYNCSNYGDQGISVGCIDSYLHNIDCQWIDITEMPSGIYQLKEIKKEVSQNV</sequence>
<dbReference type="GO" id="GO:0005615">
    <property type="term" value="C:extracellular space"/>
    <property type="evidence" value="ECO:0007669"/>
    <property type="project" value="TreeGrafter"/>
</dbReference>
<protein>
    <submittedName>
        <fullName evidence="4">Lysyl oxidase-like protein</fullName>
    </submittedName>
</protein>
<organism evidence="4 5">
    <name type="scientific">Leptotrombidium deliense</name>
    <dbReference type="NCBI Taxonomy" id="299467"/>
    <lineage>
        <taxon>Eukaryota</taxon>
        <taxon>Metazoa</taxon>
        <taxon>Ecdysozoa</taxon>
        <taxon>Arthropoda</taxon>
        <taxon>Chelicerata</taxon>
        <taxon>Arachnida</taxon>
        <taxon>Acari</taxon>
        <taxon>Acariformes</taxon>
        <taxon>Trombidiformes</taxon>
        <taxon>Prostigmata</taxon>
        <taxon>Anystina</taxon>
        <taxon>Parasitengona</taxon>
        <taxon>Trombiculoidea</taxon>
        <taxon>Trombiculidae</taxon>
        <taxon>Leptotrombidium</taxon>
    </lineage>
</organism>
<gene>
    <name evidence="4" type="ORF">B4U80_07118</name>
</gene>
<dbReference type="VEuPathDB" id="VectorBase:LDEU000287"/>
<name>A0A443SW70_9ACAR</name>
<dbReference type="GO" id="GO:0005507">
    <property type="term" value="F:copper ion binding"/>
    <property type="evidence" value="ECO:0007669"/>
    <property type="project" value="InterPro"/>
</dbReference>
<dbReference type="Pfam" id="PF01186">
    <property type="entry name" value="Lysyl_oxidase"/>
    <property type="match status" value="1"/>
</dbReference>
<dbReference type="GO" id="GO:0016020">
    <property type="term" value="C:membrane"/>
    <property type="evidence" value="ECO:0007669"/>
    <property type="project" value="InterPro"/>
</dbReference>
<dbReference type="SMART" id="SM00202">
    <property type="entry name" value="SR"/>
    <property type="match status" value="1"/>
</dbReference>
<accession>A0A443SW70</accession>
<evidence type="ECO:0000256" key="2">
    <source>
        <dbReference type="PROSITE-ProRule" id="PRU00196"/>
    </source>
</evidence>
<dbReference type="InterPro" id="IPR036772">
    <property type="entry name" value="SRCR-like_dom_sf"/>
</dbReference>
<dbReference type="OrthoDB" id="547291at2759"/>
<dbReference type="EMBL" id="NCKV01000071">
    <property type="protein sequence ID" value="RWS31750.1"/>
    <property type="molecule type" value="Genomic_DNA"/>
</dbReference>
<keyword evidence="5" id="KW-1185">Reference proteome</keyword>
<dbReference type="FunFam" id="3.10.250.10:FF:000008">
    <property type="entry name" value="Lysyl oxidase homolog 2"/>
    <property type="match status" value="1"/>
</dbReference>
<dbReference type="STRING" id="299467.A0A443SW70"/>
<feature type="domain" description="SRCR" evidence="3">
    <location>
        <begin position="27"/>
        <end position="133"/>
    </location>
</feature>
<dbReference type="PRINTS" id="PR00074">
    <property type="entry name" value="LYSYLOXIDASE"/>
</dbReference>
<dbReference type="SUPFAM" id="SSF56487">
    <property type="entry name" value="SRCR-like"/>
    <property type="match status" value="1"/>
</dbReference>
<dbReference type="GO" id="GO:0004720">
    <property type="term" value="F:protein-lysine 6-oxidase activity"/>
    <property type="evidence" value="ECO:0007669"/>
    <property type="project" value="TreeGrafter"/>
</dbReference>
<dbReference type="PANTHER" id="PTHR45817:SF4">
    <property type="entry name" value="LYSYL OXIDASE-LIKE-RELATED"/>
    <property type="match status" value="1"/>
</dbReference>
<evidence type="ECO:0000313" key="4">
    <source>
        <dbReference type="EMBL" id="RWS31750.1"/>
    </source>
</evidence>
<dbReference type="PROSITE" id="PS50287">
    <property type="entry name" value="SRCR_2"/>
    <property type="match status" value="1"/>
</dbReference>